<accession>A0A2P0VN65</accession>
<gene>
    <name evidence="2" type="ORF">TetV_246</name>
</gene>
<keyword evidence="3" id="KW-1185">Reference proteome</keyword>
<organism evidence="2">
    <name type="scientific">Tetraselmis virus 1</name>
    <dbReference type="NCBI Taxonomy" id="2060617"/>
    <lineage>
        <taxon>Viruses</taxon>
        <taxon>Varidnaviria</taxon>
        <taxon>Bamfordvirae</taxon>
        <taxon>Nucleocytoviricota</taxon>
        <taxon>Megaviricetes</taxon>
        <taxon>Imitervirales</taxon>
        <taxon>Allomimiviridae</taxon>
        <taxon>Oceanusvirus</taxon>
        <taxon>Oceanusvirus kaneohense</taxon>
    </lineage>
</organism>
<dbReference type="EMBL" id="KY322437">
    <property type="protein sequence ID" value="AUF82338.1"/>
    <property type="molecule type" value="Genomic_DNA"/>
</dbReference>
<protein>
    <submittedName>
        <fullName evidence="2">Putative DNA-directed RNA polymerase subunit Rpb9/RpoM</fullName>
    </submittedName>
</protein>
<dbReference type="SUPFAM" id="SSF57783">
    <property type="entry name" value="Zinc beta-ribbon"/>
    <property type="match status" value="1"/>
</dbReference>
<reference evidence="2" key="1">
    <citation type="journal article" date="2018" name="Virology">
        <title>A giant virus infecting green algae encodes key fermentation genes.</title>
        <authorList>
            <person name="Schvarcz C.R."/>
            <person name="Steward G.F."/>
        </authorList>
    </citation>
    <scope>NUCLEOTIDE SEQUENCE [LARGE SCALE GENOMIC DNA]</scope>
</reference>
<dbReference type="Pfam" id="PF02150">
    <property type="entry name" value="Zn_ribbon_RPB9"/>
    <property type="match status" value="1"/>
</dbReference>
<name>A0A2P0VN65_9VIRU</name>
<dbReference type="Gene3D" id="2.20.25.10">
    <property type="match status" value="1"/>
</dbReference>
<proteinExistence type="predicted"/>
<feature type="domain" description="DNA-directed RNA polymerase II subunit RPB9-like zinc ribbon" evidence="1">
    <location>
        <begin position="2"/>
        <end position="68"/>
    </location>
</feature>
<dbReference type="SMART" id="SM00661">
    <property type="entry name" value="RPOL9"/>
    <property type="match status" value="1"/>
</dbReference>
<dbReference type="InterPro" id="IPR001529">
    <property type="entry name" value="Zn_ribbon_RPB9"/>
</dbReference>
<dbReference type="GO" id="GO:0000428">
    <property type="term" value="C:DNA-directed RNA polymerase complex"/>
    <property type="evidence" value="ECO:0007669"/>
    <property type="project" value="UniProtKB-KW"/>
</dbReference>
<keyword evidence="2" id="KW-0804">Transcription</keyword>
<evidence type="ECO:0000313" key="3">
    <source>
        <dbReference type="Proteomes" id="UP000244773"/>
    </source>
</evidence>
<keyword evidence="2" id="KW-0240">DNA-directed RNA polymerase</keyword>
<dbReference type="GO" id="GO:0006351">
    <property type="term" value="P:DNA-templated transcription"/>
    <property type="evidence" value="ECO:0007669"/>
    <property type="project" value="InterPro"/>
</dbReference>
<evidence type="ECO:0000313" key="2">
    <source>
        <dbReference type="EMBL" id="AUF82338.1"/>
    </source>
</evidence>
<evidence type="ECO:0000259" key="1">
    <source>
        <dbReference type="SMART" id="SM00661"/>
    </source>
</evidence>
<sequence>MKFCEVCDNLLYVKLGDSGNKLMYQCNYCSSSFDPSPDDTLVSETNYRDDRAKYDHLLTPLVHEDPTLPRVDGIACPNKECTRPARKRGSVLYIKYDPVNLKFLYSCTYCKHFWGPDELGVSYNPENTTSSDASS</sequence>
<dbReference type="Proteomes" id="UP000244773">
    <property type="component" value="Segment"/>
</dbReference>